<keyword evidence="8 11" id="KW-0333">Golgi apparatus</keyword>
<gene>
    <name evidence="12" type="ORF">LGLO00237_LOCUS32467</name>
</gene>
<evidence type="ECO:0000256" key="3">
    <source>
        <dbReference type="ARBA" id="ARBA00008827"/>
    </source>
</evidence>
<dbReference type="GO" id="GO:0006891">
    <property type="term" value="P:intra-Golgi vesicle-mediated transport"/>
    <property type="evidence" value="ECO:0007669"/>
    <property type="project" value="TreeGrafter"/>
</dbReference>
<evidence type="ECO:0000256" key="4">
    <source>
        <dbReference type="ARBA" id="ARBA00022448"/>
    </source>
</evidence>
<evidence type="ECO:0000256" key="7">
    <source>
        <dbReference type="ARBA" id="ARBA00022927"/>
    </source>
</evidence>
<dbReference type="PIRSF" id="PIRSF016478">
    <property type="entry name" value="Coatomer_esu"/>
    <property type="match status" value="1"/>
</dbReference>
<dbReference type="InterPro" id="IPR011990">
    <property type="entry name" value="TPR-like_helical_dom_sf"/>
</dbReference>
<organism evidence="12">
    <name type="scientific">Lotharella globosa</name>
    <dbReference type="NCBI Taxonomy" id="91324"/>
    <lineage>
        <taxon>Eukaryota</taxon>
        <taxon>Sar</taxon>
        <taxon>Rhizaria</taxon>
        <taxon>Cercozoa</taxon>
        <taxon>Chlorarachniophyceae</taxon>
        <taxon>Lotharella</taxon>
    </lineage>
</organism>
<evidence type="ECO:0000256" key="6">
    <source>
        <dbReference type="ARBA" id="ARBA00022892"/>
    </source>
</evidence>
<evidence type="ECO:0000256" key="2">
    <source>
        <dbReference type="ARBA" id="ARBA00004347"/>
    </source>
</evidence>
<evidence type="ECO:0000256" key="11">
    <source>
        <dbReference type="PIRNR" id="PIRNR016478"/>
    </source>
</evidence>
<comment type="function">
    <text evidence="11">The coatomer is a cytosolic protein complex that binds to dilysine motifs and reversibly associates with Golgi non-clathrin-coated vesicles, which further mediate biosynthetic protein transport from the ER, via the Golgi up to the trans Golgi network. The coatomer complex is required for budding from Golgi membranes, and is essential for the retrograde Golgi-to-ER transport of dilysine-tagged proteins.</text>
</comment>
<evidence type="ECO:0000313" key="12">
    <source>
        <dbReference type="EMBL" id="CAE0680680.1"/>
    </source>
</evidence>
<dbReference type="GO" id="GO:0030126">
    <property type="term" value="C:COPI vesicle coat"/>
    <property type="evidence" value="ECO:0007669"/>
    <property type="project" value="TreeGrafter"/>
</dbReference>
<name>A0A7S3ZE38_9EUKA</name>
<dbReference type="GO" id="GO:0000139">
    <property type="term" value="C:Golgi membrane"/>
    <property type="evidence" value="ECO:0007669"/>
    <property type="project" value="UniProtKB-SubCell"/>
</dbReference>
<protein>
    <recommendedName>
        <fullName evidence="11">Coatomer subunit epsilon</fullName>
    </recommendedName>
</protein>
<dbReference type="GO" id="GO:0006890">
    <property type="term" value="P:retrograde vesicle-mediated transport, Golgi to endoplasmic reticulum"/>
    <property type="evidence" value="ECO:0007669"/>
    <property type="project" value="UniProtKB-UniRule"/>
</dbReference>
<dbReference type="GO" id="GO:0006888">
    <property type="term" value="P:endoplasmic reticulum to Golgi vesicle-mediated transport"/>
    <property type="evidence" value="ECO:0007669"/>
    <property type="project" value="TreeGrafter"/>
</dbReference>
<evidence type="ECO:0000256" key="1">
    <source>
        <dbReference type="ARBA" id="ARBA00004255"/>
    </source>
</evidence>
<proteinExistence type="inferred from homology"/>
<sequence>MSGLHQLVSLRSYFYLGLYDQVLSEAKSLGSLSGAAETARLAYVYRAHVAMGNHTFAVKEITKKSPTVLQVVQLHSTYLTAHESNKQMALEKLNELVEDGSMAQDQLFLVVAAEMYLSGGQLKDALKLVYSGSTLDMMGLTIQILLAIDRVDLAQQHLKKMMEVDEDDTLTQLATAWVNVVQGGSKWNEALDTYQDLQEKFGSSILLLNSIAVCQIHQKLYSEALSTLGGARDLALKMKTKINTDTYINTMICLHHMRKAPEAIQRIMNDFQKTAPGHPWIEKQSEMRKAIEKSKKAYS</sequence>
<dbReference type="PANTHER" id="PTHR10805:SF0">
    <property type="entry name" value="COATOMER SUBUNIT EPSILON"/>
    <property type="match status" value="1"/>
</dbReference>
<dbReference type="PANTHER" id="PTHR10805">
    <property type="entry name" value="COATOMER SUBUNIT EPSILON"/>
    <property type="match status" value="1"/>
</dbReference>
<comment type="similarity">
    <text evidence="3 11">Belongs to the COPE family.</text>
</comment>
<keyword evidence="7 11" id="KW-0653">Protein transport</keyword>
<dbReference type="Gene3D" id="1.25.40.10">
    <property type="entry name" value="Tetratricopeptide repeat domain"/>
    <property type="match status" value="1"/>
</dbReference>
<dbReference type="AlphaFoldDB" id="A0A7S3ZE38"/>
<dbReference type="InterPro" id="IPR006822">
    <property type="entry name" value="Coatomer_esu"/>
</dbReference>
<dbReference type="GO" id="GO:0015031">
    <property type="term" value="P:protein transport"/>
    <property type="evidence" value="ECO:0007669"/>
    <property type="project" value="UniProtKB-UniRule"/>
</dbReference>
<evidence type="ECO:0000256" key="5">
    <source>
        <dbReference type="ARBA" id="ARBA00022490"/>
    </source>
</evidence>
<keyword evidence="4 11" id="KW-0813">Transport</keyword>
<keyword evidence="6 11" id="KW-0931">ER-Golgi transport</keyword>
<accession>A0A7S3ZE38</accession>
<keyword evidence="9 11" id="KW-0472">Membrane</keyword>
<evidence type="ECO:0000256" key="8">
    <source>
        <dbReference type="ARBA" id="ARBA00023034"/>
    </source>
</evidence>
<reference evidence="12" key="1">
    <citation type="submission" date="2021-01" db="EMBL/GenBank/DDBJ databases">
        <authorList>
            <person name="Corre E."/>
            <person name="Pelletier E."/>
            <person name="Niang G."/>
            <person name="Scheremetjew M."/>
            <person name="Finn R."/>
            <person name="Kale V."/>
            <person name="Holt S."/>
            <person name="Cochrane G."/>
            <person name="Meng A."/>
            <person name="Brown T."/>
            <person name="Cohen L."/>
        </authorList>
    </citation>
    <scope>NUCLEOTIDE SEQUENCE</scope>
    <source>
        <strain evidence="12">CCCM811</strain>
    </source>
</reference>
<dbReference type="GO" id="GO:0005198">
    <property type="term" value="F:structural molecule activity"/>
    <property type="evidence" value="ECO:0007669"/>
    <property type="project" value="UniProtKB-UniRule"/>
</dbReference>
<keyword evidence="5 11" id="KW-0963">Cytoplasm</keyword>
<dbReference type="SUPFAM" id="SSF48452">
    <property type="entry name" value="TPR-like"/>
    <property type="match status" value="1"/>
</dbReference>
<comment type="subcellular location">
    <subcellularLocation>
        <location evidence="2">Cytoplasmic vesicle</location>
        <location evidence="2">COPI-coated vesicle membrane</location>
        <topology evidence="2">Peripheral membrane protein</topology>
        <orientation evidence="2">Cytoplasmic side</orientation>
    </subcellularLocation>
    <subcellularLocation>
        <location evidence="1">Golgi apparatus membrane</location>
        <topology evidence="1">Peripheral membrane protein</topology>
        <orientation evidence="1">Cytoplasmic side</orientation>
    </subcellularLocation>
</comment>
<evidence type="ECO:0000256" key="9">
    <source>
        <dbReference type="ARBA" id="ARBA00023136"/>
    </source>
</evidence>
<dbReference type="Pfam" id="PF04733">
    <property type="entry name" value="Coatomer_E"/>
    <property type="match status" value="1"/>
</dbReference>
<evidence type="ECO:0000256" key="10">
    <source>
        <dbReference type="ARBA" id="ARBA00023329"/>
    </source>
</evidence>
<keyword evidence="10 11" id="KW-0968">Cytoplasmic vesicle</keyword>
<dbReference type="EMBL" id="HBIV01046461">
    <property type="protein sequence ID" value="CAE0680680.1"/>
    <property type="molecule type" value="Transcribed_RNA"/>
</dbReference>